<reference evidence="3 4" key="1">
    <citation type="submission" date="2017-09" db="EMBL/GenBank/DDBJ databases">
        <authorList>
            <person name="Ehlers B."/>
            <person name="Leendertz F.H."/>
        </authorList>
    </citation>
    <scope>NUCLEOTIDE SEQUENCE [LARGE SCALE GENOMIC DNA]</scope>
    <source>
        <strain evidence="3 4">Nm42</strain>
    </source>
</reference>
<feature type="compositionally biased region" description="Basic and acidic residues" evidence="1">
    <location>
        <begin position="274"/>
        <end position="287"/>
    </location>
</feature>
<keyword evidence="2" id="KW-0732">Signal</keyword>
<evidence type="ECO:0000256" key="1">
    <source>
        <dbReference type="SAM" id="MobiDB-lite"/>
    </source>
</evidence>
<evidence type="ECO:0000313" key="3">
    <source>
        <dbReference type="EMBL" id="SOD19536.1"/>
    </source>
</evidence>
<dbReference type="AlphaFoldDB" id="A0A286ACA0"/>
<organism evidence="3 4">
    <name type="scientific">Nitrosomonas ureae</name>
    <dbReference type="NCBI Taxonomy" id="44577"/>
    <lineage>
        <taxon>Bacteria</taxon>
        <taxon>Pseudomonadati</taxon>
        <taxon>Pseudomonadota</taxon>
        <taxon>Betaproteobacteria</taxon>
        <taxon>Nitrosomonadales</taxon>
        <taxon>Nitrosomonadaceae</taxon>
        <taxon>Nitrosomonas</taxon>
    </lineage>
</organism>
<feature type="signal peptide" evidence="2">
    <location>
        <begin position="1"/>
        <end position="23"/>
    </location>
</feature>
<sequence length="440" mass="47024">MANFHCLLTAIFFSLAFCSPAFSQSAPVGAIDLAGWIKGADGAYTKAFGESAKITLSSPPGGISTTSTALINTSKGIQAMDIVKTAAVDVNRVGAAVGKLAQRVGPVGMTLTAVSLVCELTNICNDAGQWIFNNPYSDPVDYPSSTPTVGYYIAGGIDGTQSASVSLSCKLVAGKQLAGSTTTLISETLCEEKTSAGAFFRNIPVYWYNSGSICPPHYTKTGTTCTLSENVNAGPATESDWTSKASLLNDDRFIPELINKGESVPSGVPTLTPDQKKGLGLESKPTRDSSGNVTGREDTTTEIEAVDAGTTDNPGRVIIKETQTTIKYDINNNQISSTTNTSYSSQPQPDKPQQNFEIKFDEVPPAELQTHNVQATLTGNSWGEGNLSAGYSYRHFLLPDESGHSDSAGLRYRRKDQSTRFITRIHCRCVYRLRRSKYGG</sequence>
<feature type="region of interest" description="Disordered" evidence="1">
    <location>
        <begin position="260"/>
        <end position="298"/>
    </location>
</feature>
<dbReference type="Proteomes" id="UP000219335">
    <property type="component" value="Unassembled WGS sequence"/>
</dbReference>
<evidence type="ECO:0000256" key="2">
    <source>
        <dbReference type="SAM" id="SignalP"/>
    </source>
</evidence>
<gene>
    <name evidence="3" type="ORF">SAMN06297164_2541</name>
</gene>
<proteinExistence type="predicted"/>
<feature type="chain" id="PRO_5013261814" evidence="2">
    <location>
        <begin position="24"/>
        <end position="440"/>
    </location>
</feature>
<accession>A0A286ACA0</accession>
<protein>
    <submittedName>
        <fullName evidence="3">Uncharacterized protein</fullName>
    </submittedName>
</protein>
<evidence type="ECO:0000313" key="4">
    <source>
        <dbReference type="Proteomes" id="UP000219335"/>
    </source>
</evidence>
<name>A0A286ACA0_9PROT</name>
<dbReference type="EMBL" id="OCMU01000001">
    <property type="protein sequence ID" value="SOD19536.1"/>
    <property type="molecule type" value="Genomic_DNA"/>
</dbReference>